<dbReference type="Proteomes" id="UP000594261">
    <property type="component" value="Chromosome 2"/>
</dbReference>
<accession>A0A7N2KU00</accession>
<dbReference type="SUPFAM" id="SSF53098">
    <property type="entry name" value="Ribonuclease H-like"/>
    <property type="match status" value="1"/>
</dbReference>
<dbReference type="PANTHER" id="PTHR47723">
    <property type="entry name" value="OS05G0353850 PROTEIN"/>
    <property type="match status" value="1"/>
</dbReference>
<dbReference type="Gramene" id="QL02p017925:mrna">
    <property type="protein sequence ID" value="QL02p017925:mrna:CDS:1"/>
    <property type="gene ID" value="QL02p017925"/>
</dbReference>
<evidence type="ECO:0000313" key="3">
    <source>
        <dbReference type="Proteomes" id="UP000594261"/>
    </source>
</evidence>
<dbReference type="InterPro" id="IPR002156">
    <property type="entry name" value="RNaseH_domain"/>
</dbReference>
<organism evidence="2 3">
    <name type="scientific">Quercus lobata</name>
    <name type="common">Valley oak</name>
    <dbReference type="NCBI Taxonomy" id="97700"/>
    <lineage>
        <taxon>Eukaryota</taxon>
        <taxon>Viridiplantae</taxon>
        <taxon>Streptophyta</taxon>
        <taxon>Embryophyta</taxon>
        <taxon>Tracheophyta</taxon>
        <taxon>Spermatophyta</taxon>
        <taxon>Magnoliopsida</taxon>
        <taxon>eudicotyledons</taxon>
        <taxon>Gunneridae</taxon>
        <taxon>Pentapetalae</taxon>
        <taxon>rosids</taxon>
        <taxon>fabids</taxon>
        <taxon>Fagales</taxon>
        <taxon>Fagaceae</taxon>
        <taxon>Quercus</taxon>
    </lineage>
</organism>
<dbReference type="InterPro" id="IPR012337">
    <property type="entry name" value="RNaseH-like_sf"/>
</dbReference>
<dbReference type="GO" id="GO:0003676">
    <property type="term" value="F:nucleic acid binding"/>
    <property type="evidence" value="ECO:0007669"/>
    <property type="project" value="InterPro"/>
</dbReference>
<dbReference type="CDD" id="cd06222">
    <property type="entry name" value="RNase_H_like"/>
    <property type="match status" value="1"/>
</dbReference>
<dbReference type="InterPro" id="IPR053151">
    <property type="entry name" value="RNase_H-like"/>
</dbReference>
<dbReference type="AlphaFoldDB" id="A0A7N2KU00"/>
<feature type="domain" description="RNase H type-1" evidence="1">
    <location>
        <begin position="24"/>
        <end position="98"/>
    </location>
</feature>
<dbReference type="GO" id="GO:0004523">
    <property type="term" value="F:RNA-DNA hybrid ribonuclease activity"/>
    <property type="evidence" value="ECO:0007669"/>
    <property type="project" value="InterPro"/>
</dbReference>
<proteinExistence type="predicted"/>
<dbReference type="InterPro" id="IPR044730">
    <property type="entry name" value="RNase_H-like_dom_plant"/>
</dbReference>
<dbReference type="Pfam" id="PF13456">
    <property type="entry name" value="RVT_3"/>
    <property type="match status" value="1"/>
</dbReference>
<dbReference type="PANTHER" id="PTHR47723:SF19">
    <property type="entry name" value="POLYNUCLEOTIDYL TRANSFERASE, RIBONUCLEASE H-LIKE SUPERFAMILY PROTEIN"/>
    <property type="match status" value="1"/>
</dbReference>
<dbReference type="EnsemblPlants" id="QL02p017925:mrna">
    <property type="protein sequence ID" value="QL02p017925:mrna:CDS:1"/>
    <property type="gene ID" value="QL02p017925"/>
</dbReference>
<reference evidence="3" key="1">
    <citation type="journal article" date="2016" name="G3 (Bethesda)">
        <title>First Draft Assembly and Annotation of the Genome of a California Endemic Oak Quercus lobata Nee (Fagaceae).</title>
        <authorList>
            <person name="Sork V.L."/>
            <person name="Fitz-Gibbon S.T."/>
            <person name="Puiu D."/>
            <person name="Crepeau M."/>
            <person name="Gugger P.F."/>
            <person name="Sherman R."/>
            <person name="Stevens K."/>
            <person name="Langley C.H."/>
            <person name="Pellegrini M."/>
            <person name="Salzberg S.L."/>
        </authorList>
    </citation>
    <scope>NUCLEOTIDE SEQUENCE [LARGE SCALE GENOMIC DNA]</scope>
    <source>
        <strain evidence="3">cv. SW786</strain>
    </source>
</reference>
<keyword evidence="3" id="KW-1185">Reference proteome</keyword>
<dbReference type="InterPro" id="IPR036397">
    <property type="entry name" value="RNaseH_sf"/>
</dbReference>
<dbReference type="InParanoid" id="A0A7N2KU00"/>
<dbReference type="Gene3D" id="3.30.420.10">
    <property type="entry name" value="Ribonuclease H-like superfamily/Ribonuclease H"/>
    <property type="match status" value="1"/>
</dbReference>
<sequence>MCENGRIVSMSSEIHFLNFNYVMIRDGLNLATQLGIQNIEVELDAKKIIDLLHSNFVANRSFSLLLNDCRSLLRKFHQVRVEHVFREANFCADALARRGVFQTKDFAILDAPPSIDIISYVNSDANGLYYGRLTIATLAIMAS</sequence>
<reference evidence="2" key="2">
    <citation type="submission" date="2021-01" db="UniProtKB">
        <authorList>
            <consortium name="EnsemblPlants"/>
        </authorList>
    </citation>
    <scope>IDENTIFICATION</scope>
</reference>
<evidence type="ECO:0000259" key="1">
    <source>
        <dbReference type="Pfam" id="PF13456"/>
    </source>
</evidence>
<name>A0A7N2KU00_QUELO</name>
<evidence type="ECO:0000313" key="2">
    <source>
        <dbReference type="EnsemblPlants" id="QL02p017925:mrna:CDS:1"/>
    </source>
</evidence>
<protein>
    <recommendedName>
        <fullName evidence="1">RNase H type-1 domain-containing protein</fullName>
    </recommendedName>
</protein>